<dbReference type="KEGG" id="clv:102093293"/>
<keyword evidence="11" id="KW-1185">Reference proteome</keyword>
<proteinExistence type="predicted"/>
<name>A0A2I0MDX0_COLLI</name>
<evidence type="ECO:0000313" key="11">
    <source>
        <dbReference type="Proteomes" id="UP000053872"/>
    </source>
</evidence>
<protein>
    <submittedName>
        <fullName evidence="10">G protein-coupled receptor 88</fullName>
    </submittedName>
</protein>
<dbReference type="InParanoid" id="A0A2I0MDX0"/>
<dbReference type="Gene3D" id="1.20.1070.10">
    <property type="entry name" value="Rhodopsin 7-helix transmembrane proteins"/>
    <property type="match status" value="1"/>
</dbReference>
<keyword evidence="5 8" id="KW-0472">Membrane</keyword>
<feature type="transmembrane region" description="Helical" evidence="8">
    <location>
        <begin position="144"/>
        <end position="167"/>
    </location>
</feature>
<sequence length="316" mass="33941">MPNASSWSASSPLLLLWEDSSGTRIFLSLLYAVLAISGTLSNVMVIYLVFSFKKLQTTSNAFIVNGCAADLSVCALWMPQEAVLGLLPPNSSSLRSPEYRLLRGGLLGLGLTVSLASHLLVAFNRYVLITKLPSVYQALYQRRHTGCMIGLSWALALLLVPLLPGLWTPGAAQQPPPRQTDGSSRYTALLLALAVLGQTALLLHCYLGIFAIKQAKITKEVIPQSSSSAAAPAVDCCCKSDSGPTVNAADVANDLFLRQILPERPIVLRFWPEDDGSPCPGGPLCQDNKSMFSLLCPGGSWRREDGLPSKGYLPLP</sequence>
<evidence type="ECO:0000256" key="4">
    <source>
        <dbReference type="ARBA" id="ARBA00023040"/>
    </source>
</evidence>
<dbReference type="PROSITE" id="PS50262">
    <property type="entry name" value="G_PROTEIN_RECEP_F1_2"/>
    <property type="match status" value="1"/>
</dbReference>
<accession>A0A2I0MDX0</accession>
<feature type="transmembrane region" description="Helical" evidence="8">
    <location>
        <begin position="25"/>
        <end position="50"/>
    </location>
</feature>
<dbReference type="InterPro" id="IPR017452">
    <property type="entry name" value="GPCR_Rhodpsn_7TM"/>
</dbReference>
<dbReference type="PRINTS" id="PR00237">
    <property type="entry name" value="GPCRRHODOPSN"/>
</dbReference>
<evidence type="ECO:0000256" key="5">
    <source>
        <dbReference type="ARBA" id="ARBA00023136"/>
    </source>
</evidence>
<keyword evidence="7" id="KW-0807">Transducer</keyword>
<reference evidence="10 11" key="1">
    <citation type="journal article" date="2013" name="Science">
        <title>Genomic diversity and evolution of the head crest in the rock pigeon.</title>
        <authorList>
            <person name="Shapiro M.D."/>
            <person name="Kronenberg Z."/>
            <person name="Li C."/>
            <person name="Domyan E.T."/>
            <person name="Pan H."/>
            <person name="Campbell M."/>
            <person name="Tan H."/>
            <person name="Huff C.D."/>
            <person name="Hu H."/>
            <person name="Vickrey A.I."/>
            <person name="Nielsen S.C."/>
            <person name="Stringham S.A."/>
            <person name="Hu H."/>
            <person name="Willerslev E."/>
            <person name="Gilbert M.T."/>
            <person name="Yandell M."/>
            <person name="Zhang G."/>
            <person name="Wang J."/>
        </authorList>
    </citation>
    <scope>NUCLEOTIDE SEQUENCE [LARGE SCALE GENOMIC DNA]</scope>
    <source>
        <tissue evidence="10">Blood</tissue>
    </source>
</reference>
<evidence type="ECO:0000256" key="7">
    <source>
        <dbReference type="ARBA" id="ARBA00023224"/>
    </source>
</evidence>
<evidence type="ECO:0000256" key="6">
    <source>
        <dbReference type="ARBA" id="ARBA00023170"/>
    </source>
</evidence>
<dbReference type="GO" id="GO:0016020">
    <property type="term" value="C:membrane"/>
    <property type="evidence" value="ECO:0007669"/>
    <property type="project" value="UniProtKB-SubCell"/>
</dbReference>
<dbReference type="InterPro" id="IPR000276">
    <property type="entry name" value="GPCR_Rhodpsn"/>
</dbReference>
<keyword evidence="2 8" id="KW-0812">Transmembrane</keyword>
<dbReference type="EMBL" id="AKCR02000018">
    <property type="protein sequence ID" value="PKK27874.1"/>
    <property type="molecule type" value="Genomic_DNA"/>
</dbReference>
<evidence type="ECO:0000256" key="3">
    <source>
        <dbReference type="ARBA" id="ARBA00022989"/>
    </source>
</evidence>
<evidence type="ECO:0000259" key="9">
    <source>
        <dbReference type="PROSITE" id="PS50262"/>
    </source>
</evidence>
<feature type="domain" description="G-protein coupled receptors family 1 profile" evidence="9">
    <location>
        <begin position="41"/>
        <end position="159"/>
    </location>
</feature>
<dbReference type="PANTHER" id="PTHR24240">
    <property type="entry name" value="OPSIN"/>
    <property type="match status" value="1"/>
</dbReference>
<dbReference type="SUPFAM" id="SSF81321">
    <property type="entry name" value="Family A G protein-coupled receptor-like"/>
    <property type="match status" value="1"/>
</dbReference>
<keyword evidence="4" id="KW-0297">G-protein coupled receptor</keyword>
<gene>
    <name evidence="10" type="primary">GPR88</name>
    <name evidence="10" type="ORF">A306_00005754</name>
</gene>
<evidence type="ECO:0000313" key="10">
    <source>
        <dbReference type="EMBL" id="PKK27874.1"/>
    </source>
</evidence>
<feature type="transmembrane region" description="Helical" evidence="8">
    <location>
        <begin position="100"/>
        <end position="123"/>
    </location>
</feature>
<feature type="transmembrane region" description="Helical" evidence="8">
    <location>
        <begin position="187"/>
        <end position="212"/>
    </location>
</feature>
<feature type="transmembrane region" description="Helical" evidence="8">
    <location>
        <begin position="62"/>
        <end position="80"/>
    </location>
</feature>
<dbReference type="STRING" id="8932.A0A2I0MDX0"/>
<evidence type="ECO:0000256" key="2">
    <source>
        <dbReference type="ARBA" id="ARBA00022692"/>
    </source>
</evidence>
<dbReference type="Proteomes" id="UP000053872">
    <property type="component" value="Unassembled WGS sequence"/>
</dbReference>
<comment type="caution">
    <text evidence="10">The sequence shown here is derived from an EMBL/GenBank/DDBJ whole genome shotgun (WGS) entry which is preliminary data.</text>
</comment>
<dbReference type="GO" id="GO:0004930">
    <property type="term" value="F:G protein-coupled receptor activity"/>
    <property type="evidence" value="ECO:0007669"/>
    <property type="project" value="UniProtKB-KW"/>
</dbReference>
<dbReference type="AlphaFoldDB" id="A0A2I0MDX0"/>
<comment type="subcellular location">
    <subcellularLocation>
        <location evidence="1">Membrane</location>
        <topology evidence="1">Multi-pass membrane protein</topology>
    </subcellularLocation>
</comment>
<dbReference type="OrthoDB" id="10039923at2759"/>
<dbReference type="Pfam" id="PF00001">
    <property type="entry name" value="7tm_1"/>
    <property type="match status" value="1"/>
</dbReference>
<evidence type="ECO:0000256" key="8">
    <source>
        <dbReference type="SAM" id="Phobius"/>
    </source>
</evidence>
<keyword evidence="6 10" id="KW-0675">Receptor</keyword>
<evidence type="ECO:0000256" key="1">
    <source>
        <dbReference type="ARBA" id="ARBA00004141"/>
    </source>
</evidence>
<organism evidence="10 11">
    <name type="scientific">Columba livia</name>
    <name type="common">Rock dove</name>
    <dbReference type="NCBI Taxonomy" id="8932"/>
    <lineage>
        <taxon>Eukaryota</taxon>
        <taxon>Metazoa</taxon>
        <taxon>Chordata</taxon>
        <taxon>Craniata</taxon>
        <taxon>Vertebrata</taxon>
        <taxon>Euteleostomi</taxon>
        <taxon>Archelosauria</taxon>
        <taxon>Archosauria</taxon>
        <taxon>Dinosauria</taxon>
        <taxon>Saurischia</taxon>
        <taxon>Theropoda</taxon>
        <taxon>Coelurosauria</taxon>
        <taxon>Aves</taxon>
        <taxon>Neognathae</taxon>
        <taxon>Neoaves</taxon>
        <taxon>Columbimorphae</taxon>
        <taxon>Columbiformes</taxon>
        <taxon>Columbidae</taxon>
        <taxon>Columba</taxon>
    </lineage>
</organism>
<keyword evidence="3 8" id="KW-1133">Transmembrane helix</keyword>
<dbReference type="InterPro" id="IPR050125">
    <property type="entry name" value="GPCR_opsins"/>
</dbReference>